<organism evidence="3 4">
    <name type="scientific">Exophiala oligosperma</name>
    <dbReference type="NCBI Taxonomy" id="215243"/>
    <lineage>
        <taxon>Eukaryota</taxon>
        <taxon>Fungi</taxon>
        <taxon>Dikarya</taxon>
        <taxon>Ascomycota</taxon>
        <taxon>Pezizomycotina</taxon>
        <taxon>Eurotiomycetes</taxon>
        <taxon>Chaetothyriomycetidae</taxon>
        <taxon>Chaetothyriales</taxon>
        <taxon>Herpotrichiellaceae</taxon>
        <taxon>Exophiala</taxon>
    </lineage>
</organism>
<accession>A0A0D2CDZ3</accession>
<dbReference type="HOGENOM" id="CLU_1948822_0_0_1"/>
<feature type="signal peptide" evidence="2">
    <location>
        <begin position="1"/>
        <end position="20"/>
    </location>
</feature>
<keyword evidence="4" id="KW-1185">Reference proteome</keyword>
<evidence type="ECO:0000313" key="3">
    <source>
        <dbReference type="EMBL" id="KIW48032.1"/>
    </source>
</evidence>
<dbReference type="Proteomes" id="UP000053342">
    <property type="component" value="Unassembled WGS sequence"/>
</dbReference>
<feature type="region of interest" description="Disordered" evidence="1">
    <location>
        <begin position="28"/>
        <end position="49"/>
    </location>
</feature>
<dbReference type="AlphaFoldDB" id="A0A0D2CDZ3"/>
<evidence type="ECO:0000256" key="1">
    <source>
        <dbReference type="SAM" id="MobiDB-lite"/>
    </source>
</evidence>
<evidence type="ECO:0008006" key="5">
    <source>
        <dbReference type="Google" id="ProtNLM"/>
    </source>
</evidence>
<evidence type="ECO:0000313" key="4">
    <source>
        <dbReference type="Proteomes" id="UP000053342"/>
    </source>
</evidence>
<sequence>MLTRTAFLGTLCQTVFLAFGTIEIGQDPQAQSKSKQSTSDGEGHSVTMQPKSYQTKTFCSHFVFTERITLEASISLQSVTQGNLKCLPHRPTSDLKLDYYDQRAQYNHRHKVRVHCQYMNRVEAPMYRI</sequence>
<feature type="chain" id="PRO_5002239625" description="Secreted protein" evidence="2">
    <location>
        <begin position="21"/>
        <end position="129"/>
    </location>
</feature>
<proteinExistence type="predicted"/>
<evidence type="ECO:0000256" key="2">
    <source>
        <dbReference type="SAM" id="SignalP"/>
    </source>
</evidence>
<dbReference type="VEuPathDB" id="FungiDB:PV06_00661"/>
<keyword evidence="2" id="KW-0732">Signal</keyword>
<gene>
    <name evidence="3" type="ORF">PV06_00661</name>
</gene>
<protein>
    <recommendedName>
        <fullName evidence="5">Secreted protein</fullName>
    </recommendedName>
</protein>
<reference evidence="3 4" key="1">
    <citation type="submission" date="2015-01" db="EMBL/GenBank/DDBJ databases">
        <title>The Genome Sequence of Exophiala oligosperma CBS72588.</title>
        <authorList>
            <consortium name="The Broad Institute Genomics Platform"/>
            <person name="Cuomo C."/>
            <person name="de Hoog S."/>
            <person name="Gorbushina A."/>
            <person name="Stielow B."/>
            <person name="Teixiera M."/>
            <person name="Abouelleil A."/>
            <person name="Chapman S.B."/>
            <person name="Priest M."/>
            <person name="Young S.K."/>
            <person name="Wortman J."/>
            <person name="Nusbaum C."/>
            <person name="Birren B."/>
        </authorList>
    </citation>
    <scope>NUCLEOTIDE SEQUENCE [LARGE SCALE GENOMIC DNA]</scope>
    <source>
        <strain evidence="3 4">CBS 72588</strain>
    </source>
</reference>
<dbReference type="EMBL" id="KN847332">
    <property type="protein sequence ID" value="KIW48032.1"/>
    <property type="molecule type" value="Genomic_DNA"/>
</dbReference>
<name>A0A0D2CDZ3_9EURO</name>
<dbReference type="GeneID" id="27352735"/>
<dbReference type="RefSeq" id="XP_016268248.1">
    <property type="nucleotide sequence ID" value="XM_016401195.1"/>
</dbReference>